<reference evidence="3 4" key="1">
    <citation type="submission" date="2019-07" db="EMBL/GenBank/DDBJ databases">
        <title>The draft genome sequence of Aquimarina algiphila M91.</title>
        <authorList>
            <person name="Meng X."/>
        </authorList>
    </citation>
    <scope>NUCLEOTIDE SEQUENCE [LARGE SCALE GENOMIC DNA]</scope>
    <source>
        <strain evidence="3 4">M91</strain>
    </source>
</reference>
<accession>A0A554VQP7</accession>
<evidence type="ECO:0000313" key="3">
    <source>
        <dbReference type="EMBL" id="TSE10808.1"/>
    </source>
</evidence>
<evidence type="ECO:0000256" key="1">
    <source>
        <dbReference type="SAM" id="SignalP"/>
    </source>
</evidence>
<organism evidence="3 4">
    <name type="scientific">Aquimarina algiphila</name>
    <dbReference type="NCBI Taxonomy" id="2047982"/>
    <lineage>
        <taxon>Bacteria</taxon>
        <taxon>Pseudomonadati</taxon>
        <taxon>Bacteroidota</taxon>
        <taxon>Flavobacteriia</taxon>
        <taxon>Flavobacteriales</taxon>
        <taxon>Flavobacteriaceae</taxon>
        <taxon>Aquimarina</taxon>
    </lineage>
</organism>
<gene>
    <name evidence="3" type="ORF">FOF46_02910</name>
</gene>
<dbReference type="OrthoDB" id="9787527at2"/>
<dbReference type="GO" id="GO:0016787">
    <property type="term" value="F:hydrolase activity"/>
    <property type="evidence" value="ECO:0007669"/>
    <property type="project" value="InterPro"/>
</dbReference>
<dbReference type="Gene3D" id="2.60.120.560">
    <property type="entry name" value="Exo-inulinase, domain 1"/>
    <property type="match status" value="1"/>
</dbReference>
<name>A0A554VQP7_9FLAO</name>
<protein>
    <submittedName>
        <fullName evidence="3">DUF1080 domain-containing protein</fullName>
    </submittedName>
</protein>
<feature type="signal peptide" evidence="1">
    <location>
        <begin position="1"/>
        <end position="21"/>
    </location>
</feature>
<evidence type="ECO:0000313" key="4">
    <source>
        <dbReference type="Proteomes" id="UP000318833"/>
    </source>
</evidence>
<keyword evidence="4" id="KW-1185">Reference proteome</keyword>
<dbReference type="RefSeq" id="WP_143915399.1">
    <property type="nucleotide sequence ID" value="NZ_CANLFO010000005.1"/>
</dbReference>
<keyword evidence="1" id="KW-0732">Signal</keyword>
<dbReference type="InterPro" id="IPR010496">
    <property type="entry name" value="AL/BT2_dom"/>
</dbReference>
<feature type="chain" id="PRO_5021968143" evidence="1">
    <location>
        <begin position="22"/>
        <end position="302"/>
    </location>
</feature>
<dbReference type="EMBL" id="VLNR01000004">
    <property type="protein sequence ID" value="TSE10808.1"/>
    <property type="molecule type" value="Genomic_DNA"/>
</dbReference>
<evidence type="ECO:0000259" key="2">
    <source>
        <dbReference type="Pfam" id="PF06439"/>
    </source>
</evidence>
<dbReference type="Proteomes" id="UP000318833">
    <property type="component" value="Unassembled WGS sequence"/>
</dbReference>
<dbReference type="Pfam" id="PF06439">
    <property type="entry name" value="3keto-disac_hyd"/>
    <property type="match status" value="1"/>
</dbReference>
<sequence length="302" mass="34351">MFKYILLSILILSVLNSCTSAKSEKDINTEEWISLFNGKDLSGWDIKISGYELNDNYKETFIVQDSMIRIRYDNYETFDDAFGHLYYKTPFSYYKLSFDYRFTGEQLKGGVHWNIRNSGVMLHSQSAESNELQQDFPISIELQTLGGLNKGERTTANVCTPGTAVEINSTVDYTHCINSTSKTYHGDQWVHIDAIIMGGEYMEFMVNGDSVLKFTKPQITGGKYSANSSETNLGNFGIQRDLDYWMSKAGTILTEGYIALQAESHPIDFKNIKLLDLCGCMDIKAKNYKSYFVKNKPKACIY</sequence>
<feature type="domain" description="3-keto-alpha-glucoside-1,2-lyase/3-keto-2-hydroxy-glucal hydratase" evidence="2">
    <location>
        <begin position="31"/>
        <end position="274"/>
    </location>
</feature>
<proteinExistence type="predicted"/>
<comment type="caution">
    <text evidence="3">The sequence shown here is derived from an EMBL/GenBank/DDBJ whole genome shotgun (WGS) entry which is preliminary data.</text>
</comment>
<dbReference type="AlphaFoldDB" id="A0A554VQP7"/>